<dbReference type="SMART" id="SM00704">
    <property type="entry name" value="ZnF_CDGSH"/>
    <property type="match status" value="2"/>
</dbReference>
<dbReference type="InterPro" id="IPR052950">
    <property type="entry name" value="CISD"/>
</dbReference>
<dbReference type="PANTHER" id="PTHR46491">
    <property type="entry name" value="CDGSH IRON SULFUR DOMAIN PROTEIN HOMOLOG"/>
    <property type="match status" value="1"/>
</dbReference>
<keyword evidence="3" id="KW-0408">Iron</keyword>
<evidence type="ECO:0000259" key="5">
    <source>
        <dbReference type="SMART" id="SM00704"/>
    </source>
</evidence>
<dbReference type="Gene3D" id="3.40.5.90">
    <property type="entry name" value="CDGSH iron-sulfur domain, mitoNEET-type"/>
    <property type="match status" value="2"/>
</dbReference>
<proteinExistence type="predicted"/>
<dbReference type="GO" id="GO:0005737">
    <property type="term" value="C:cytoplasm"/>
    <property type="evidence" value="ECO:0007669"/>
    <property type="project" value="UniProtKB-ARBA"/>
</dbReference>
<dbReference type="Proteomes" id="UP000474758">
    <property type="component" value="Unassembled WGS sequence"/>
</dbReference>
<feature type="domain" description="Iron-binding zinc finger CDGSH type" evidence="5">
    <location>
        <begin position="10"/>
        <end position="47"/>
    </location>
</feature>
<dbReference type="InterPro" id="IPR018967">
    <property type="entry name" value="FeS-contain_CDGSH-typ"/>
</dbReference>
<comment type="caution">
    <text evidence="6">The sequence shown here is derived from an EMBL/GenBank/DDBJ whole genome shotgun (WGS) entry which is preliminary data.</text>
</comment>
<gene>
    <name evidence="6" type="ORF">G5V65_13195</name>
</gene>
<keyword evidence="7" id="KW-1185">Reference proteome</keyword>
<accession>A0A6M1U2R6</accession>
<keyword evidence="1" id="KW-0001">2Fe-2S</keyword>
<sequence length="80" mass="8653">MTDAPKIAQRAPYPVEVEAGKSYFWCACGQSKTQPFCDGSHKGTAFTPVKVTAEEGKRMFFCGCKASAKAPFCDGSHSRL</sequence>
<evidence type="ECO:0000256" key="2">
    <source>
        <dbReference type="ARBA" id="ARBA00022723"/>
    </source>
</evidence>
<evidence type="ECO:0000256" key="1">
    <source>
        <dbReference type="ARBA" id="ARBA00022714"/>
    </source>
</evidence>
<evidence type="ECO:0000313" key="6">
    <source>
        <dbReference type="EMBL" id="NGQ91854.1"/>
    </source>
</evidence>
<name>A0A6M1U2R6_9RHOB</name>
<evidence type="ECO:0000256" key="3">
    <source>
        <dbReference type="ARBA" id="ARBA00023004"/>
    </source>
</evidence>
<protein>
    <submittedName>
        <fullName evidence="6">CDGSH iron-sulfur domain-containing protein</fullName>
    </submittedName>
</protein>
<evidence type="ECO:0000256" key="4">
    <source>
        <dbReference type="ARBA" id="ARBA00023014"/>
    </source>
</evidence>
<dbReference type="GO" id="GO:0051537">
    <property type="term" value="F:2 iron, 2 sulfur cluster binding"/>
    <property type="evidence" value="ECO:0007669"/>
    <property type="project" value="UniProtKB-KW"/>
</dbReference>
<dbReference type="RefSeq" id="WP_165050859.1">
    <property type="nucleotide sequence ID" value="NZ_JAALFE010000012.1"/>
</dbReference>
<dbReference type="GO" id="GO:0046872">
    <property type="term" value="F:metal ion binding"/>
    <property type="evidence" value="ECO:0007669"/>
    <property type="project" value="UniProtKB-KW"/>
</dbReference>
<dbReference type="InterPro" id="IPR042216">
    <property type="entry name" value="MitoNEET_CISD"/>
</dbReference>
<dbReference type="AlphaFoldDB" id="A0A6M1U2R6"/>
<feature type="domain" description="Iron-binding zinc finger CDGSH type" evidence="5">
    <location>
        <begin position="48"/>
        <end position="79"/>
    </location>
</feature>
<dbReference type="Pfam" id="PF09360">
    <property type="entry name" value="zf-CDGSH"/>
    <property type="match status" value="2"/>
</dbReference>
<keyword evidence="2" id="KW-0479">Metal-binding</keyword>
<evidence type="ECO:0000313" key="7">
    <source>
        <dbReference type="Proteomes" id="UP000474758"/>
    </source>
</evidence>
<keyword evidence="4" id="KW-0411">Iron-sulfur</keyword>
<dbReference type="EMBL" id="JAALFE010000012">
    <property type="protein sequence ID" value="NGQ91854.1"/>
    <property type="molecule type" value="Genomic_DNA"/>
</dbReference>
<reference evidence="6 7" key="1">
    <citation type="submission" date="2020-02" db="EMBL/GenBank/DDBJ databases">
        <title>Rhodobacter translucens sp. nov., a novel bacterium isolated from activated sludge.</title>
        <authorList>
            <person name="Liu J."/>
        </authorList>
    </citation>
    <scope>NUCLEOTIDE SEQUENCE [LARGE SCALE GENOMIC DNA]</scope>
    <source>
        <strain evidence="6 7">HX-7-19</strain>
    </source>
</reference>
<organism evidence="6 7">
    <name type="scientific">Paragemmobacter kunshanensis</name>
    <dbReference type="NCBI Taxonomy" id="2583234"/>
    <lineage>
        <taxon>Bacteria</taxon>
        <taxon>Pseudomonadati</taxon>
        <taxon>Pseudomonadota</taxon>
        <taxon>Alphaproteobacteria</taxon>
        <taxon>Rhodobacterales</taxon>
        <taxon>Paracoccaceae</taxon>
        <taxon>Paragemmobacter</taxon>
    </lineage>
</organism>
<dbReference type="PANTHER" id="PTHR46491:SF3">
    <property type="entry name" value="CDGSH IRON-SULFUR DOMAIN-CONTAINING PROTEIN 3, MITOCHONDRIAL"/>
    <property type="match status" value="1"/>
</dbReference>